<gene>
    <name evidence="1" type="ORF">PHACADRAFT_203248</name>
</gene>
<dbReference type="EMBL" id="JH931436">
    <property type="protein sequence ID" value="EKM48105.1"/>
    <property type="molecule type" value="Genomic_DNA"/>
</dbReference>
<organism evidence="1 2">
    <name type="scientific">Phanerochaete carnosa (strain HHB-10118-sp)</name>
    <name type="common">White-rot fungus</name>
    <name type="synonym">Peniophora carnosa</name>
    <dbReference type="NCBI Taxonomy" id="650164"/>
    <lineage>
        <taxon>Eukaryota</taxon>
        <taxon>Fungi</taxon>
        <taxon>Dikarya</taxon>
        <taxon>Basidiomycota</taxon>
        <taxon>Agaricomycotina</taxon>
        <taxon>Agaricomycetes</taxon>
        <taxon>Polyporales</taxon>
        <taxon>Phanerochaetaceae</taxon>
        <taxon>Phanerochaete</taxon>
    </lineage>
</organism>
<dbReference type="KEGG" id="pco:PHACADRAFT_203248"/>
<name>K5VN28_PHACS</name>
<dbReference type="GeneID" id="18912113"/>
<dbReference type="InParanoid" id="K5VN28"/>
<protein>
    <submittedName>
        <fullName evidence="1">Uncharacterized protein</fullName>
    </submittedName>
</protein>
<accession>K5VN28</accession>
<sequence length="80" mass="8293">MNAKRCPSSVQLDTWGPIFTGLTVSTSCEHHSVILGSGSGIDPSERSILGDTLVSLPGIQELFGVSSLSSAQPSSYVVSL</sequence>
<dbReference type="PROSITE" id="PS51257">
    <property type="entry name" value="PROKAR_LIPOPROTEIN"/>
    <property type="match status" value="1"/>
</dbReference>
<dbReference type="RefSeq" id="XP_007403343.1">
    <property type="nucleotide sequence ID" value="XM_007403281.1"/>
</dbReference>
<proteinExistence type="predicted"/>
<reference evidence="1 2" key="1">
    <citation type="journal article" date="2012" name="BMC Genomics">
        <title>Comparative genomics of the white-rot fungi, Phanerochaete carnosa and P. chrysosporium, to elucidate the genetic basis of the distinct wood types they colonize.</title>
        <authorList>
            <person name="Suzuki H."/>
            <person name="MacDonald J."/>
            <person name="Syed K."/>
            <person name="Salamov A."/>
            <person name="Hori C."/>
            <person name="Aerts A."/>
            <person name="Henrissat B."/>
            <person name="Wiebenga A."/>
            <person name="vanKuyk P.A."/>
            <person name="Barry K."/>
            <person name="Lindquist E."/>
            <person name="LaButti K."/>
            <person name="Lapidus A."/>
            <person name="Lucas S."/>
            <person name="Coutinho P."/>
            <person name="Gong Y."/>
            <person name="Samejima M."/>
            <person name="Mahadevan R."/>
            <person name="Abou-Zaid M."/>
            <person name="de Vries R.P."/>
            <person name="Igarashi K."/>
            <person name="Yadav J.S."/>
            <person name="Grigoriev I.V."/>
            <person name="Master E.R."/>
        </authorList>
    </citation>
    <scope>NUCLEOTIDE SEQUENCE [LARGE SCALE GENOMIC DNA]</scope>
    <source>
        <strain evidence="1 2">HHB-10118-sp</strain>
    </source>
</reference>
<evidence type="ECO:0000313" key="1">
    <source>
        <dbReference type="EMBL" id="EKM48105.1"/>
    </source>
</evidence>
<dbReference type="Proteomes" id="UP000008370">
    <property type="component" value="Unassembled WGS sequence"/>
</dbReference>
<keyword evidence="2" id="KW-1185">Reference proteome</keyword>
<evidence type="ECO:0000313" key="2">
    <source>
        <dbReference type="Proteomes" id="UP000008370"/>
    </source>
</evidence>
<dbReference type="HOGENOM" id="CLU_2590553_0_0_1"/>
<dbReference type="AlphaFoldDB" id="K5VN28"/>